<sequence>MAEVHGLRWFAVRVDTEPDAEPETVSMRCAVCEESGPVVELPDDASPEDWAAARRAAAGWVREHRSGHREHFTYRLVETHPCRLVPGEWR</sequence>
<accession>A0ABN2PLZ1</accession>
<evidence type="ECO:0000313" key="2">
    <source>
        <dbReference type="EMBL" id="GAA1923925.1"/>
    </source>
</evidence>
<proteinExistence type="predicted"/>
<dbReference type="Pfam" id="PF25232">
    <property type="entry name" value="DUF7848"/>
    <property type="match status" value="1"/>
</dbReference>
<dbReference type="EMBL" id="BAAAMJ010000034">
    <property type="protein sequence ID" value="GAA1923925.1"/>
    <property type="molecule type" value="Genomic_DNA"/>
</dbReference>
<dbReference type="RefSeq" id="WP_344263513.1">
    <property type="nucleotide sequence ID" value="NZ_BAAAMJ010000034.1"/>
</dbReference>
<name>A0ABN2PLZ1_9ACTN</name>
<feature type="domain" description="DUF7848" evidence="1">
    <location>
        <begin position="3"/>
        <end position="89"/>
    </location>
</feature>
<evidence type="ECO:0000313" key="3">
    <source>
        <dbReference type="Proteomes" id="UP001501303"/>
    </source>
</evidence>
<dbReference type="InterPro" id="IPR057170">
    <property type="entry name" value="DUF7848"/>
</dbReference>
<protein>
    <recommendedName>
        <fullName evidence="1">DUF7848 domain-containing protein</fullName>
    </recommendedName>
</protein>
<reference evidence="2 3" key="1">
    <citation type="journal article" date="2019" name="Int. J. Syst. Evol. Microbiol.">
        <title>The Global Catalogue of Microorganisms (GCM) 10K type strain sequencing project: providing services to taxonomists for standard genome sequencing and annotation.</title>
        <authorList>
            <consortium name="The Broad Institute Genomics Platform"/>
            <consortium name="The Broad Institute Genome Sequencing Center for Infectious Disease"/>
            <person name="Wu L."/>
            <person name="Ma J."/>
        </authorList>
    </citation>
    <scope>NUCLEOTIDE SEQUENCE [LARGE SCALE GENOMIC DNA]</scope>
    <source>
        <strain evidence="2 3">JCM 13581</strain>
    </source>
</reference>
<evidence type="ECO:0000259" key="1">
    <source>
        <dbReference type="Pfam" id="PF25232"/>
    </source>
</evidence>
<dbReference type="Proteomes" id="UP001501303">
    <property type="component" value="Unassembled WGS sequence"/>
</dbReference>
<organism evidence="2 3">
    <name type="scientific">Streptomyces sodiiphilus</name>
    <dbReference type="NCBI Taxonomy" id="226217"/>
    <lineage>
        <taxon>Bacteria</taxon>
        <taxon>Bacillati</taxon>
        <taxon>Actinomycetota</taxon>
        <taxon>Actinomycetes</taxon>
        <taxon>Kitasatosporales</taxon>
        <taxon>Streptomycetaceae</taxon>
        <taxon>Streptomyces</taxon>
    </lineage>
</organism>
<gene>
    <name evidence="2" type="ORF">GCM10009716_35390</name>
</gene>
<comment type="caution">
    <text evidence="2">The sequence shown here is derived from an EMBL/GenBank/DDBJ whole genome shotgun (WGS) entry which is preliminary data.</text>
</comment>
<keyword evidence="3" id="KW-1185">Reference proteome</keyword>